<reference evidence="4" key="1">
    <citation type="journal article" date="2019" name="Int. J. Syst. Evol. Microbiol.">
        <title>The Global Catalogue of Microorganisms (GCM) 10K type strain sequencing project: providing services to taxonomists for standard genome sequencing and annotation.</title>
        <authorList>
            <consortium name="The Broad Institute Genomics Platform"/>
            <consortium name="The Broad Institute Genome Sequencing Center for Infectious Disease"/>
            <person name="Wu L."/>
            <person name="Ma J."/>
        </authorList>
    </citation>
    <scope>NUCLEOTIDE SEQUENCE [LARGE SCALE GENOMIC DNA]</scope>
    <source>
        <strain evidence="4">JCM 9371</strain>
    </source>
</reference>
<gene>
    <name evidence="3" type="ORF">ACFQZM_38855</name>
</gene>
<dbReference type="EMBL" id="JBHTGP010000018">
    <property type="protein sequence ID" value="MFD0690501.1"/>
    <property type="molecule type" value="Genomic_DNA"/>
</dbReference>
<dbReference type="InterPro" id="IPR012338">
    <property type="entry name" value="Beta-lactam/transpept-like"/>
</dbReference>
<organism evidence="3 4">
    <name type="scientific">Actinomadura fibrosa</name>
    <dbReference type="NCBI Taxonomy" id="111802"/>
    <lineage>
        <taxon>Bacteria</taxon>
        <taxon>Bacillati</taxon>
        <taxon>Actinomycetota</taxon>
        <taxon>Actinomycetes</taxon>
        <taxon>Streptosporangiales</taxon>
        <taxon>Thermomonosporaceae</taxon>
        <taxon>Actinomadura</taxon>
    </lineage>
</organism>
<dbReference type="PANTHER" id="PTHR46825">
    <property type="entry name" value="D-ALANYL-D-ALANINE-CARBOXYPEPTIDASE/ENDOPEPTIDASE AMPH"/>
    <property type="match status" value="1"/>
</dbReference>
<feature type="domain" description="Beta-lactamase-related" evidence="2">
    <location>
        <begin position="78"/>
        <end position="375"/>
    </location>
</feature>
<keyword evidence="3" id="KW-0378">Hydrolase</keyword>
<dbReference type="RefSeq" id="WP_131763000.1">
    <property type="nucleotide sequence ID" value="NZ_CAACUY010000281.1"/>
</dbReference>
<dbReference type="Gene3D" id="3.40.710.10">
    <property type="entry name" value="DD-peptidase/beta-lactamase superfamily"/>
    <property type="match status" value="1"/>
</dbReference>
<accession>A0ABW2XVR7</accession>
<evidence type="ECO:0000256" key="1">
    <source>
        <dbReference type="SAM" id="SignalP"/>
    </source>
</evidence>
<sequence>MTTTQTRRRGRPRRTAAVLAAGAAVAGAASVPAPAHAGAPPGCGDRPATRRALERMTGGDRLTGAIVRVDDPACGSWTAASGIADRRTGAPMRAGMRGRIGSITKSFTAVAVLQLAGEGRIALDAPVARYLPGLIDRNGYDGRTITVRSLLRHTSGLPDHMDTFPTTEDFRFRHFEPRELVDRALGLPRPEGTWHYSTTNYVIAGMIIEKVTGRTWADEVERRIIAPLRLRDTYWPGDETGIRGPHPRGYVRTTEDGTVRWKDYTEMNLSAGWAGGALISSTRDVSTFFGALLGGRLLPRNLLREMRETVDADPDRVWKDAKYGLGLIRTPLRRCGGDWWGHAGGIEGFSAFGGVAPGGRRVAVLFNDGANSLKEFDDQLALVDTALCEGGGRERK</sequence>
<dbReference type="PANTHER" id="PTHR46825:SF7">
    <property type="entry name" value="D-ALANYL-D-ALANINE CARBOXYPEPTIDASE"/>
    <property type="match status" value="1"/>
</dbReference>
<evidence type="ECO:0000313" key="4">
    <source>
        <dbReference type="Proteomes" id="UP001597063"/>
    </source>
</evidence>
<dbReference type="Pfam" id="PF00144">
    <property type="entry name" value="Beta-lactamase"/>
    <property type="match status" value="1"/>
</dbReference>
<dbReference type="Proteomes" id="UP001597063">
    <property type="component" value="Unassembled WGS sequence"/>
</dbReference>
<name>A0ABW2XVR7_9ACTN</name>
<keyword evidence="1" id="KW-0732">Signal</keyword>
<dbReference type="EC" id="3.-.-.-" evidence="3"/>
<keyword evidence="4" id="KW-1185">Reference proteome</keyword>
<dbReference type="SUPFAM" id="SSF56601">
    <property type="entry name" value="beta-lactamase/transpeptidase-like"/>
    <property type="match status" value="1"/>
</dbReference>
<dbReference type="InterPro" id="IPR050491">
    <property type="entry name" value="AmpC-like"/>
</dbReference>
<evidence type="ECO:0000259" key="2">
    <source>
        <dbReference type="Pfam" id="PF00144"/>
    </source>
</evidence>
<evidence type="ECO:0000313" key="3">
    <source>
        <dbReference type="EMBL" id="MFD0690501.1"/>
    </source>
</evidence>
<dbReference type="InterPro" id="IPR001466">
    <property type="entry name" value="Beta-lactam-related"/>
</dbReference>
<feature type="signal peptide" evidence="1">
    <location>
        <begin position="1"/>
        <end position="37"/>
    </location>
</feature>
<feature type="chain" id="PRO_5046754056" evidence="1">
    <location>
        <begin position="38"/>
        <end position="396"/>
    </location>
</feature>
<comment type="caution">
    <text evidence="3">The sequence shown here is derived from an EMBL/GenBank/DDBJ whole genome shotgun (WGS) entry which is preliminary data.</text>
</comment>
<proteinExistence type="predicted"/>
<protein>
    <submittedName>
        <fullName evidence="3">Serine hydrolase domain-containing protein</fullName>
        <ecNumber evidence="3">3.-.-.-</ecNumber>
    </submittedName>
</protein>
<dbReference type="GO" id="GO:0016787">
    <property type="term" value="F:hydrolase activity"/>
    <property type="evidence" value="ECO:0007669"/>
    <property type="project" value="UniProtKB-KW"/>
</dbReference>